<sequence>MAHLRKICFGLALLSFLIFSSAAAPAAAGRHEEFSREYQISLPMYVVSRQEGYDYVEIPGGGLANEAGKPMVPTFTYTILMQGGERAQSVAIAARGAIINSTGLVLPIFDPYMDEGGTTQHSANGDGDWFPEVELSWETWENRNGTSTISVTFYPFRYNANTTDSSYCQEYALEITYVITSAVIGGISTDKPAYDPGEVVTLEVEVVNLGAPGDYILGIKILRSGTLEVIDALPLRTLHELQGTGSARFNWTTAGARPGEYVALAELNDTAGHWISSEALAIPVGVPKIDLVAFRATPQNFEIGEVVTLDAVARNIGAAGASGACIMMISGDEGTIMAVEMNFTELKAGEEVAFQAFWDTSNATEGAIYQAMAYISCEGTSSLPKSCLISTNRFPIAAISFSPAAAWTGLNVTFDASASYDPDGNIAAFIWEFGDFSSFEGALVTHSYAVPRNYTVTLTVVDEKGAEGRATAKIEVVRGFFLNVSSNIGVPVEGAELYPEGGLARAIAQHEVPVPGVMGRLGAKYVFKHWAGASNSNTEIVDIAVDYEASRSGLVAIYEEQTDMTFYIMLVVLVSAVVAVVAVALRSRSRGKSHSTQ</sequence>
<reference evidence="3" key="1">
    <citation type="journal article" date="2020" name="mSystems">
        <title>Genome- and Community-Level Interaction Insights into Carbon Utilization and Element Cycling Functions of Hydrothermarchaeota in Hydrothermal Sediment.</title>
        <authorList>
            <person name="Zhou Z."/>
            <person name="Liu Y."/>
            <person name="Xu W."/>
            <person name="Pan J."/>
            <person name="Luo Z.H."/>
            <person name="Li M."/>
        </authorList>
    </citation>
    <scope>NUCLEOTIDE SEQUENCE [LARGE SCALE GENOMIC DNA]</scope>
    <source>
        <strain evidence="3">SpSt-468</strain>
    </source>
</reference>
<dbReference type="Gene3D" id="2.60.40.3800">
    <property type="match status" value="1"/>
</dbReference>
<dbReference type="InterPro" id="IPR035986">
    <property type="entry name" value="PKD_dom_sf"/>
</dbReference>
<dbReference type="SUPFAM" id="SSF49299">
    <property type="entry name" value="PKD domain"/>
    <property type="match status" value="1"/>
</dbReference>
<dbReference type="Pfam" id="PF18911">
    <property type="entry name" value="PKD_4"/>
    <property type="match status" value="1"/>
</dbReference>
<feature type="domain" description="PKD" evidence="2">
    <location>
        <begin position="395"/>
        <end position="476"/>
    </location>
</feature>
<dbReference type="InterPro" id="IPR022409">
    <property type="entry name" value="PKD/Chitinase_dom"/>
</dbReference>
<keyword evidence="1" id="KW-1133">Transmembrane helix</keyword>
<dbReference type="SMART" id="SM00089">
    <property type="entry name" value="PKD"/>
    <property type="match status" value="1"/>
</dbReference>
<protein>
    <submittedName>
        <fullName evidence="3">PKD domain-containing protein</fullName>
    </submittedName>
</protein>
<dbReference type="EMBL" id="DSTX01000001">
    <property type="protein sequence ID" value="HFK19755.1"/>
    <property type="molecule type" value="Genomic_DNA"/>
</dbReference>
<feature type="transmembrane region" description="Helical" evidence="1">
    <location>
        <begin position="564"/>
        <end position="585"/>
    </location>
</feature>
<name>A0A7C3J1K6_9CREN</name>
<accession>A0A7C3J1K6</accession>
<dbReference type="InterPro" id="IPR038490">
    <property type="entry name" value="Gingipain_propep_sf"/>
</dbReference>
<dbReference type="PROSITE" id="PS50093">
    <property type="entry name" value="PKD"/>
    <property type="match status" value="1"/>
</dbReference>
<evidence type="ECO:0000313" key="3">
    <source>
        <dbReference type="EMBL" id="HFK19755.1"/>
    </source>
</evidence>
<evidence type="ECO:0000256" key="1">
    <source>
        <dbReference type="SAM" id="Phobius"/>
    </source>
</evidence>
<dbReference type="AlphaFoldDB" id="A0A7C3J1K6"/>
<proteinExistence type="predicted"/>
<keyword evidence="1" id="KW-0472">Membrane</keyword>
<organism evidence="3">
    <name type="scientific">Candidatus Methanomethylicus mesodigestus</name>
    <dbReference type="NCBI Taxonomy" id="1867258"/>
    <lineage>
        <taxon>Archaea</taxon>
        <taxon>Thermoproteota</taxon>
        <taxon>Methanosuratincolia</taxon>
        <taxon>Candidatus Methanomethylicales</taxon>
        <taxon>Candidatus Methanomethylicaceae</taxon>
        <taxon>Candidatus Methanomethylicus</taxon>
    </lineage>
</organism>
<dbReference type="InterPro" id="IPR013783">
    <property type="entry name" value="Ig-like_fold"/>
</dbReference>
<keyword evidence="1" id="KW-0812">Transmembrane</keyword>
<dbReference type="Gene3D" id="2.60.40.10">
    <property type="entry name" value="Immunoglobulins"/>
    <property type="match status" value="1"/>
</dbReference>
<gene>
    <name evidence="3" type="ORF">ENS19_00545</name>
</gene>
<dbReference type="InterPro" id="IPR000601">
    <property type="entry name" value="PKD_dom"/>
</dbReference>
<comment type="caution">
    <text evidence="3">The sequence shown here is derived from an EMBL/GenBank/DDBJ whole genome shotgun (WGS) entry which is preliminary data.</text>
</comment>
<evidence type="ECO:0000259" key="2">
    <source>
        <dbReference type="PROSITE" id="PS50093"/>
    </source>
</evidence>
<dbReference type="CDD" id="cd00146">
    <property type="entry name" value="PKD"/>
    <property type="match status" value="1"/>
</dbReference>